<evidence type="ECO:0008006" key="2">
    <source>
        <dbReference type="Google" id="ProtNLM"/>
    </source>
</evidence>
<dbReference type="Pfam" id="PF20143">
    <property type="entry name" value="NAD_kinase_C"/>
    <property type="match status" value="1"/>
</dbReference>
<dbReference type="Gene3D" id="3.40.50.10330">
    <property type="entry name" value="Probable inorganic polyphosphate/atp-NAD kinase, domain 1"/>
    <property type="match status" value="1"/>
</dbReference>
<reference evidence="1" key="1">
    <citation type="submission" date="2020-06" db="EMBL/GenBank/DDBJ databases">
        <title>Unique genomic features of the anaerobic methanotrophic archaea.</title>
        <authorList>
            <person name="Chadwick G.L."/>
            <person name="Skennerton C.T."/>
            <person name="Laso-Perez R."/>
            <person name="Leu A.O."/>
            <person name="Speth D.R."/>
            <person name="Yu H."/>
            <person name="Morgan-Lang C."/>
            <person name="Hatzenpichler R."/>
            <person name="Goudeau D."/>
            <person name="Malmstrom R."/>
            <person name="Brazelton W.J."/>
            <person name="Woyke T."/>
            <person name="Hallam S.J."/>
            <person name="Tyson G.W."/>
            <person name="Wegener G."/>
            <person name="Boetius A."/>
            <person name="Orphan V."/>
        </authorList>
    </citation>
    <scope>NUCLEOTIDE SEQUENCE</scope>
</reference>
<dbReference type="PIRSF" id="PIRSF016907">
    <property type="entry name" value="Kin_ATP-NAD"/>
    <property type="match status" value="1"/>
</dbReference>
<dbReference type="AlphaFoldDB" id="A0A7G9YW22"/>
<dbReference type="InterPro" id="IPR039065">
    <property type="entry name" value="AcoX-like"/>
</dbReference>
<dbReference type="Pfam" id="PF01513">
    <property type="entry name" value="NAD_kinase"/>
    <property type="match status" value="1"/>
</dbReference>
<dbReference type="SUPFAM" id="SSF111331">
    <property type="entry name" value="NAD kinase/diacylglycerol kinase-like"/>
    <property type="match status" value="1"/>
</dbReference>
<dbReference type="InterPro" id="IPR017438">
    <property type="entry name" value="ATP-NAD_kinase_N"/>
</dbReference>
<dbReference type="PANTHER" id="PTHR40697:SF2">
    <property type="entry name" value="ATP-NAD KINASE-RELATED"/>
    <property type="match status" value="1"/>
</dbReference>
<name>A0A7G9YW22_9EURY</name>
<dbReference type="GO" id="GO:0003951">
    <property type="term" value="F:NAD+ kinase activity"/>
    <property type="evidence" value="ECO:0007669"/>
    <property type="project" value="InterPro"/>
</dbReference>
<dbReference type="GO" id="GO:0006741">
    <property type="term" value="P:NADP+ biosynthetic process"/>
    <property type="evidence" value="ECO:0007669"/>
    <property type="project" value="InterPro"/>
</dbReference>
<dbReference type="EMBL" id="MT631503">
    <property type="protein sequence ID" value="QNO52206.1"/>
    <property type="molecule type" value="Genomic_DNA"/>
</dbReference>
<dbReference type="InterPro" id="IPR011386">
    <property type="entry name" value="Put_ATP-NAD_kin"/>
</dbReference>
<accession>A0A7G9YW22</accession>
<gene>
    <name evidence="1" type="ORF">LFOEMHHC_00032</name>
</gene>
<protein>
    <recommendedName>
        <fullName evidence="2">ATP-NAD kinase</fullName>
    </recommendedName>
</protein>
<sequence>MKIGFLINPIAGLGGSVGLKGTDGLVEEALKRGAKPVACERAKKCMQELELGASSVILTCSAEMGENAVINKSQRYEVVYSFAGDSTSEDTKNACKTFLEEGVDLLLFCGGDGTARDVYSVVGKDIPVIGIPAGVKMHSAVFAISPGGAAKIVEHFVAGKAELRDAEIMDTDEDAYRRNELRMKVFGYAQTPYEPLLVQQGKSLFQSVSEEKAKEEIARFACEFMAGGSLYIVGAGTTTHKIAELLGLGEEKTLLGVDAVKNRELVGKDLNERELLRLLKKENEKKKKGISLVKLLVSPIGAQGFVFGRGNQQLSAKVIEKVGVENVIVLATPHKLSETPFLLVDTGSEELDKQLSGYVSVVCGYRMAQRKEVRSG</sequence>
<dbReference type="InterPro" id="IPR016064">
    <property type="entry name" value="NAD/diacylglycerol_kinase_sf"/>
</dbReference>
<dbReference type="InterPro" id="IPR002504">
    <property type="entry name" value="NADK"/>
</dbReference>
<proteinExistence type="predicted"/>
<dbReference type="PANTHER" id="PTHR40697">
    <property type="entry name" value="ACETOIN CATABOLISM PROTEIN X"/>
    <property type="match status" value="1"/>
</dbReference>
<organism evidence="1">
    <name type="scientific">Candidatus Methanophagaceae archaeon ANME-1 ERB6</name>
    <dbReference type="NCBI Taxonomy" id="2759912"/>
    <lineage>
        <taxon>Archaea</taxon>
        <taxon>Methanobacteriati</taxon>
        <taxon>Methanobacteriota</taxon>
        <taxon>Stenosarchaea group</taxon>
        <taxon>Methanomicrobia</taxon>
        <taxon>Candidatus Methanophagales</taxon>
        <taxon>Candidatus Methanophagaceae</taxon>
    </lineage>
</organism>
<evidence type="ECO:0000313" key="1">
    <source>
        <dbReference type="EMBL" id="QNO52206.1"/>
    </source>
</evidence>